<name>A0AAV8RIX3_ENSVE</name>
<sequence>MAVGGVLINLCSLPEYLLDILWDPHVTQLVIPIGSASFYSASSSDCSSDGDLGSCSGHEEAFDAPKALDEMNKEQSRDKVVLGTNHN</sequence>
<dbReference type="Proteomes" id="UP001222027">
    <property type="component" value="Unassembled WGS sequence"/>
</dbReference>
<accession>A0AAV8RIX3</accession>
<comment type="caution">
    <text evidence="1">The sequence shown here is derived from an EMBL/GenBank/DDBJ whole genome shotgun (WGS) entry which is preliminary data.</text>
</comment>
<evidence type="ECO:0000313" key="2">
    <source>
        <dbReference type="Proteomes" id="UP001222027"/>
    </source>
</evidence>
<dbReference type="EMBL" id="JAQQAF010000002">
    <property type="protein sequence ID" value="KAJ8504467.1"/>
    <property type="molecule type" value="Genomic_DNA"/>
</dbReference>
<keyword evidence="2" id="KW-1185">Reference proteome</keyword>
<gene>
    <name evidence="1" type="ORF">OPV22_005353</name>
</gene>
<protein>
    <submittedName>
        <fullName evidence="1">Uncharacterized protein</fullName>
    </submittedName>
</protein>
<dbReference type="AlphaFoldDB" id="A0AAV8RIX3"/>
<evidence type="ECO:0000313" key="1">
    <source>
        <dbReference type="EMBL" id="KAJ8504467.1"/>
    </source>
</evidence>
<organism evidence="1 2">
    <name type="scientific">Ensete ventricosum</name>
    <name type="common">Abyssinian banana</name>
    <name type="synonym">Musa ensete</name>
    <dbReference type="NCBI Taxonomy" id="4639"/>
    <lineage>
        <taxon>Eukaryota</taxon>
        <taxon>Viridiplantae</taxon>
        <taxon>Streptophyta</taxon>
        <taxon>Embryophyta</taxon>
        <taxon>Tracheophyta</taxon>
        <taxon>Spermatophyta</taxon>
        <taxon>Magnoliopsida</taxon>
        <taxon>Liliopsida</taxon>
        <taxon>Zingiberales</taxon>
        <taxon>Musaceae</taxon>
        <taxon>Ensete</taxon>
    </lineage>
</organism>
<proteinExistence type="predicted"/>
<reference evidence="1 2" key="1">
    <citation type="submission" date="2022-12" db="EMBL/GenBank/DDBJ databases">
        <title>Chromosome-scale assembly of the Ensete ventricosum genome.</title>
        <authorList>
            <person name="Dussert Y."/>
            <person name="Stocks J."/>
            <person name="Wendawek A."/>
            <person name="Woldeyes F."/>
            <person name="Nichols R.A."/>
            <person name="Borrell J.S."/>
        </authorList>
    </citation>
    <scope>NUCLEOTIDE SEQUENCE [LARGE SCALE GENOMIC DNA]</scope>
    <source>
        <strain evidence="2">cv. Maze</strain>
        <tissue evidence="1">Seeds</tissue>
    </source>
</reference>